<accession>A0AAE3GY22</accession>
<evidence type="ECO:0000313" key="1">
    <source>
        <dbReference type="EMBL" id="MCP2730732.1"/>
    </source>
</evidence>
<dbReference type="EMBL" id="JAMZMM010000235">
    <property type="protein sequence ID" value="MCP2730732.1"/>
    <property type="molecule type" value="Genomic_DNA"/>
</dbReference>
<proteinExistence type="predicted"/>
<gene>
    <name evidence="1" type="ORF">NJ959_20085</name>
</gene>
<keyword evidence="2" id="KW-1185">Reference proteome</keyword>
<dbReference type="AlphaFoldDB" id="A0AAE3GY22"/>
<name>A0AAE3GY22_9CYAN</name>
<sequence length="76" mass="8920">ISIDDSAQEMYFFDLATPFSDHHFLVDIEIIRLVSSIKLKVFFPFLSRLKLVKKATTHLHLSTPAIELSRREQRFD</sequence>
<dbReference type="RefSeq" id="WP_254013486.1">
    <property type="nucleotide sequence ID" value="NZ_JAMZMM010000235.1"/>
</dbReference>
<organism evidence="1 2">
    <name type="scientific">Limnofasciculus baicalensis BBK-W-15</name>
    <dbReference type="NCBI Taxonomy" id="2699891"/>
    <lineage>
        <taxon>Bacteria</taxon>
        <taxon>Bacillati</taxon>
        <taxon>Cyanobacteriota</taxon>
        <taxon>Cyanophyceae</taxon>
        <taxon>Coleofasciculales</taxon>
        <taxon>Coleofasciculaceae</taxon>
        <taxon>Limnofasciculus</taxon>
        <taxon>Limnofasciculus baicalensis</taxon>
    </lineage>
</organism>
<protein>
    <submittedName>
        <fullName evidence="1">Uncharacterized protein</fullName>
    </submittedName>
</protein>
<comment type="caution">
    <text evidence="1">The sequence shown here is derived from an EMBL/GenBank/DDBJ whole genome shotgun (WGS) entry which is preliminary data.</text>
</comment>
<dbReference type="Proteomes" id="UP001204953">
    <property type="component" value="Unassembled WGS sequence"/>
</dbReference>
<evidence type="ECO:0000313" key="2">
    <source>
        <dbReference type="Proteomes" id="UP001204953"/>
    </source>
</evidence>
<feature type="non-terminal residue" evidence="1">
    <location>
        <position position="1"/>
    </location>
</feature>
<reference evidence="1" key="1">
    <citation type="submission" date="2022-06" db="EMBL/GenBank/DDBJ databases">
        <title>New cyanobacteria of genus Symplocastrum in benthos of Lake Baikal.</title>
        <authorList>
            <person name="Sorokovikova E."/>
            <person name="Tikhonova I."/>
            <person name="Krasnopeev A."/>
            <person name="Evseev P."/>
            <person name="Gladkikh A."/>
            <person name="Belykh O."/>
        </authorList>
    </citation>
    <scope>NUCLEOTIDE SEQUENCE</scope>
    <source>
        <strain evidence="1">BBK-W-15</strain>
    </source>
</reference>